<accession>A0A7W7KQP7</accession>
<proteinExistence type="predicted"/>
<organism evidence="1 2">
    <name type="scientific">Pseudomonas nitroreducens</name>
    <dbReference type="NCBI Taxonomy" id="46680"/>
    <lineage>
        <taxon>Bacteria</taxon>
        <taxon>Pseudomonadati</taxon>
        <taxon>Pseudomonadota</taxon>
        <taxon>Gammaproteobacteria</taxon>
        <taxon>Pseudomonadales</taxon>
        <taxon>Pseudomonadaceae</taxon>
        <taxon>Pseudomonas</taxon>
    </lineage>
</organism>
<name>A0A7W7KQP7_PSENT</name>
<dbReference type="Proteomes" id="UP000566995">
    <property type="component" value="Unassembled WGS sequence"/>
</dbReference>
<comment type="caution">
    <text evidence="1">The sequence shown here is derived from an EMBL/GenBank/DDBJ whole genome shotgun (WGS) entry which is preliminary data.</text>
</comment>
<dbReference type="RefSeq" id="WP_184595639.1">
    <property type="nucleotide sequence ID" value="NZ_JACHLI010000032.1"/>
</dbReference>
<reference evidence="1 2" key="1">
    <citation type="submission" date="2020-08" db="EMBL/GenBank/DDBJ databases">
        <title>Functional genomics of gut bacteria from endangered species of beetles.</title>
        <authorList>
            <person name="Carlos-Shanley C."/>
        </authorList>
    </citation>
    <scope>NUCLEOTIDE SEQUENCE [LARGE SCALE GENOMIC DNA]</scope>
    <source>
        <strain evidence="1 2">S00179</strain>
    </source>
</reference>
<sequence length="297" mass="33990">MMQSKEIYELEIRLGLLVRDTDDQGSWPKEKALEVANTLVCNQRRGIAGTLSFMIERPYALASSWAFKSLLNPMASVRTLELAAAMKPNAVNRMLLLIAAAQNKSVGHKDILHFFGPGGDLEIERSELDSYPFELSPDQMYEEESFLLIAAYATSSAKLKAQIKEILTQASHKLLGRILQMDDYREFLRRNRFVPTYAQMADRVVREFVLEDIRSLTQGTPLSLLAAYFYGGPAELRETMKKIFVRGVEGVRDFRRTQVVELLDNVIRQGTLINRHPDQRMIHTVLEFVDEPETWYV</sequence>
<dbReference type="EMBL" id="JACHLI010000032">
    <property type="protein sequence ID" value="MBB4866799.1"/>
    <property type="molecule type" value="Genomic_DNA"/>
</dbReference>
<protein>
    <submittedName>
        <fullName evidence="1">Uncharacterized protein</fullName>
    </submittedName>
</protein>
<evidence type="ECO:0000313" key="2">
    <source>
        <dbReference type="Proteomes" id="UP000566995"/>
    </source>
</evidence>
<evidence type="ECO:0000313" key="1">
    <source>
        <dbReference type="EMBL" id="MBB4866799.1"/>
    </source>
</evidence>
<gene>
    <name evidence="1" type="ORF">HNP46_005706</name>
</gene>
<dbReference type="AlphaFoldDB" id="A0A7W7KQP7"/>